<dbReference type="Proteomes" id="UP000284112">
    <property type="component" value="Unassembled WGS sequence"/>
</dbReference>
<accession>A0A414S2V9</accession>
<sequence>MGHQIDWSATAAWIALAISIISPAITTILTNRHQLKLRELDIQEKHSSTYNAARASTIEDFISKVGKCISHPTTTACKECAESFFHIYAYTPQSLWPFLDDLNDKIESDDFTGARELFNGIAKSLACLLKGEPLILPSE</sequence>
<dbReference type="AlphaFoldDB" id="A0A414S2V9"/>
<keyword evidence="1" id="KW-0812">Transmembrane</keyword>
<keyword evidence="1" id="KW-1133">Transmembrane helix</keyword>
<evidence type="ECO:0000256" key="1">
    <source>
        <dbReference type="SAM" id="Phobius"/>
    </source>
</evidence>
<organism evidence="2 3">
    <name type="scientific">Dorea longicatena</name>
    <dbReference type="NCBI Taxonomy" id="88431"/>
    <lineage>
        <taxon>Bacteria</taxon>
        <taxon>Bacillati</taxon>
        <taxon>Bacillota</taxon>
        <taxon>Clostridia</taxon>
        <taxon>Lachnospirales</taxon>
        <taxon>Lachnospiraceae</taxon>
        <taxon>Dorea</taxon>
    </lineage>
</organism>
<keyword evidence="1" id="KW-0472">Membrane</keyword>
<dbReference type="EMBL" id="QRHW01000007">
    <property type="protein sequence ID" value="RHG09465.1"/>
    <property type="molecule type" value="Genomic_DNA"/>
</dbReference>
<evidence type="ECO:0000313" key="2">
    <source>
        <dbReference type="EMBL" id="RHG09465.1"/>
    </source>
</evidence>
<reference evidence="2 3" key="1">
    <citation type="submission" date="2018-08" db="EMBL/GenBank/DDBJ databases">
        <title>A genome reference for cultivated species of the human gut microbiota.</title>
        <authorList>
            <person name="Zou Y."/>
            <person name="Xue W."/>
            <person name="Luo G."/>
        </authorList>
    </citation>
    <scope>NUCLEOTIDE SEQUENCE [LARGE SCALE GENOMIC DNA]</scope>
    <source>
        <strain evidence="2 3">AM23-13</strain>
    </source>
</reference>
<comment type="caution">
    <text evidence="2">The sequence shown here is derived from an EMBL/GenBank/DDBJ whole genome shotgun (WGS) entry which is preliminary data.</text>
</comment>
<name>A0A414S2V9_9FIRM</name>
<evidence type="ECO:0000313" key="3">
    <source>
        <dbReference type="Proteomes" id="UP000284112"/>
    </source>
</evidence>
<proteinExistence type="predicted"/>
<protein>
    <submittedName>
        <fullName evidence="2">Uncharacterized protein</fullName>
    </submittedName>
</protein>
<dbReference type="RefSeq" id="WP_118309386.1">
    <property type="nucleotide sequence ID" value="NZ_QRHW01000007.1"/>
</dbReference>
<gene>
    <name evidence="2" type="ORF">DW641_05750</name>
</gene>
<feature type="transmembrane region" description="Helical" evidence="1">
    <location>
        <begin position="12"/>
        <end position="30"/>
    </location>
</feature>